<proteinExistence type="predicted"/>
<dbReference type="KEGG" id="nwi:Nwi_0170"/>
<dbReference type="HOGENOM" id="CLU_2383210_0_0_5"/>
<evidence type="ECO:0000313" key="1">
    <source>
        <dbReference type="EMBL" id="ABA03438.1"/>
    </source>
</evidence>
<organism evidence="1 2">
    <name type="scientific">Nitrobacter winogradskyi (strain ATCC 25391 / DSM 10237 / CIP 104748 / NCIMB 11846 / Nb-255)</name>
    <dbReference type="NCBI Taxonomy" id="323098"/>
    <lineage>
        <taxon>Bacteria</taxon>
        <taxon>Pseudomonadati</taxon>
        <taxon>Pseudomonadota</taxon>
        <taxon>Alphaproteobacteria</taxon>
        <taxon>Hyphomicrobiales</taxon>
        <taxon>Nitrobacteraceae</taxon>
        <taxon>Nitrobacter</taxon>
    </lineage>
</organism>
<reference evidence="1 2" key="1">
    <citation type="journal article" date="2006" name="Appl. Environ. Microbiol.">
        <title>Genome sequence of the chemolithoautotrophic nitrite-oxidizing bacterium Nitrobacter winogradskyi Nb-255.</title>
        <authorList>
            <person name="Starkenburg S.R."/>
            <person name="Chain P.S."/>
            <person name="Sayavedra-Soto L.A."/>
            <person name="Hauser L."/>
            <person name="Land M.L."/>
            <person name="Larimer F.W."/>
            <person name="Malfatti S.A."/>
            <person name="Klotz M.G."/>
            <person name="Bottomley P.J."/>
            <person name="Arp D.J."/>
            <person name="Hickey W.J."/>
        </authorList>
    </citation>
    <scope>NUCLEOTIDE SEQUENCE [LARGE SCALE GENOMIC DNA]</scope>
    <source>
        <strain evidence="2">ATCC 25391 / DSM 10237 / CIP 104748 / NCIMB 11846 / Nb-255</strain>
    </source>
</reference>
<dbReference type="STRING" id="323098.Nwi_0170"/>
<dbReference type="Proteomes" id="UP000002531">
    <property type="component" value="Chromosome"/>
</dbReference>
<accession>Q3SWA3</accession>
<dbReference type="EMBL" id="CP000115">
    <property type="protein sequence ID" value="ABA03438.1"/>
    <property type="molecule type" value="Genomic_DNA"/>
</dbReference>
<protein>
    <submittedName>
        <fullName evidence="1">Uncharacterized protein</fullName>
    </submittedName>
</protein>
<name>Q3SWA3_NITWN</name>
<gene>
    <name evidence="1" type="ordered locus">Nwi_0170</name>
</gene>
<evidence type="ECO:0000313" key="2">
    <source>
        <dbReference type="Proteomes" id="UP000002531"/>
    </source>
</evidence>
<keyword evidence="2" id="KW-1185">Reference proteome</keyword>
<dbReference type="AlphaFoldDB" id="Q3SWA3"/>
<sequence length="94" mass="10797">MKLFIKSLGVIRAGRWPPGLSKGSRRSCVRALQLLTESEAELYFLDLTRFLHSNRCPSPDQARGHASFDNAIVIQRYFSRQSIRRNQDTMKAET</sequence>